<comment type="caution">
    <text evidence="2">The sequence shown here is derived from an EMBL/GenBank/DDBJ whole genome shotgun (WGS) entry which is preliminary data.</text>
</comment>
<reference evidence="2 3" key="1">
    <citation type="submission" date="2018-01" db="EMBL/GenBank/DDBJ databases">
        <title>Draft genome sequence of Jiangella sp. GTF31.</title>
        <authorList>
            <person name="Sahin N."/>
            <person name="Ay H."/>
            <person name="Saygin H."/>
        </authorList>
    </citation>
    <scope>NUCLEOTIDE SEQUENCE [LARGE SCALE GENOMIC DNA]</scope>
    <source>
        <strain evidence="2 3">GTF31</strain>
    </source>
</reference>
<evidence type="ECO:0000259" key="1">
    <source>
        <dbReference type="Pfam" id="PF26354"/>
    </source>
</evidence>
<dbReference type="Proteomes" id="UP000248764">
    <property type="component" value="Unassembled WGS sequence"/>
</dbReference>
<evidence type="ECO:0000313" key="3">
    <source>
        <dbReference type="Proteomes" id="UP000248764"/>
    </source>
</evidence>
<dbReference type="InterPro" id="IPR058713">
    <property type="entry name" value="DMF_alpha_dom"/>
</dbReference>
<protein>
    <recommendedName>
        <fullName evidence="1">N,N-dimethylformamidase alpha subunit domain-containing protein</fullName>
    </recommendedName>
</protein>
<organism evidence="2 3">
    <name type="scientific">Jiangella anatolica</name>
    <dbReference type="NCBI Taxonomy" id="2670374"/>
    <lineage>
        <taxon>Bacteria</taxon>
        <taxon>Bacillati</taxon>
        <taxon>Actinomycetota</taxon>
        <taxon>Actinomycetes</taxon>
        <taxon>Jiangellales</taxon>
        <taxon>Jiangellaceae</taxon>
        <taxon>Jiangella</taxon>
    </lineage>
</organism>
<dbReference type="RefSeq" id="WP_111253489.1">
    <property type="nucleotide sequence ID" value="NZ_POTW01000007.1"/>
</dbReference>
<name>A0A2W2CBS8_9ACTN</name>
<evidence type="ECO:0000313" key="2">
    <source>
        <dbReference type="EMBL" id="PZF85649.1"/>
    </source>
</evidence>
<sequence>MALSIQDAEILRTRVRPLVTAELIDRARARPFPPYDADIAEVLDFVRRTPDPDLPRYAIVRLGDGFAVAVRAATPGRPPAVVGARRYPDRGAAEHAVLEHRLHDHGIDW</sequence>
<dbReference type="AlphaFoldDB" id="A0A2W2CBS8"/>
<keyword evidence="3" id="KW-1185">Reference proteome</keyword>
<proteinExistence type="predicted"/>
<dbReference type="EMBL" id="POTW01000007">
    <property type="protein sequence ID" value="PZF85649.1"/>
    <property type="molecule type" value="Genomic_DNA"/>
</dbReference>
<dbReference type="Pfam" id="PF26354">
    <property type="entry name" value="DMF_alpha"/>
    <property type="match status" value="1"/>
</dbReference>
<gene>
    <name evidence="2" type="ORF">C1I92_04600</name>
</gene>
<feature type="domain" description="N,N-dimethylformamidase alpha subunit" evidence="1">
    <location>
        <begin position="9"/>
        <end position="105"/>
    </location>
</feature>
<accession>A0A2W2CBS8</accession>